<protein>
    <recommendedName>
        <fullName evidence="2">MPN domain-containing protein</fullName>
    </recommendedName>
</protein>
<reference evidence="3" key="1">
    <citation type="submission" date="2021-12" db="EMBL/GenBank/DDBJ databases">
        <authorList>
            <person name="King R."/>
        </authorList>
    </citation>
    <scope>NUCLEOTIDE SEQUENCE</scope>
</reference>
<sequence length="226" mass="25681">MGEVTMQTVAYAKIILHAAKYPHCAVNGILLADGTKIKEGAKNQDLDIVDSIPLFHHSHYVSPMAEVALTQIETMAQADNRIIAGFYAACENYRDNTVDKCPGQKIAEKIAEYFPSAVFIVVDNKRIVQHLDTPALKLHKHAEGKWKPKEINKHIFLRKSLVAKFFTFHIDMFFFGRFNNEYLYIKSFCGTVGIIKFKCVIFFSSGSICLRNYINVPSEISFCRSY</sequence>
<dbReference type="AlphaFoldDB" id="A0A9N9WI76"/>
<dbReference type="InterPro" id="IPR005366">
    <property type="entry name" value="EMC8/9"/>
</dbReference>
<dbReference type="PANTHER" id="PTHR12941:SF10">
    <property type="entry name" value="ER MEMBRANE PROTEIN COMPLEX SUBUNIT 8_9 HOMOLOG"/>
    <property type="match status" value="1"/>
</dbReference>
<reference evidence="3" key="2">
    <citation type="submission" date="2022-10" db="EMBL/GenBank/DDBJ databases">
        <authorList>
            <consortium name="ENA_rothamsted_submissions"/>
            <consortium name="culmorum"/>
            <person name="King R."/>
        </authorList>
    </citation>
    <scope>NUCLEOTIDE SEQUENCE</scope>
</reference>
<accession>A0A9N9WI76</accession>
<dbReference type="EMBL" id="OU893337">
    <property type="protein sequence ID" value="CAG9794054.1"/>
    <property type="molecule type" value="Genomic_DNA"/>
</dbReference>
<dbReference type="InterPro" id="IPR037518">
    <property type="entry name" value="MPN"/>
</dbReference>
<keyword evidence="4" id="KW-1185">Reference proteome</keyword>
<dbReference type="Pfam" id="PF03665">
    <property type="entry name" value="UPF0172"/>
    <property type="match status" value="1"/>
</dbReference>
<evidence type="ECO:0000313" key="3">
    <source>
        <dbReference type="EMBL" id="CAG9794054.1"/>
    </source>
</evidence>
<evidence type="ECO:0000313" key="4">
    <source>
        <dbReference type="Proteomes" id="UP001153714"/>
    </source>
</evidence>
<dbReference type="OrthoDB" id="194468at2759"/>
<evidence type="ECO:0000259" key="2">
    <source>
        <dbReference type="PROSITE" id="PS50249"/>
    </source>
</evidence>
<dbReference type="PROSITE" id="PS50249">
    <property type="entry name" value="MPN"/>
    <property type="match status" value="1"/>
</dbReference>
<feature type="domain" description="MPN" evidence="2">
    <location>
        <begin position="4"/>
        <end position="142"/>
    </location>
</feature>
<gene>
    <name evidence="3" type="ORF">DIATSA_LOCUS11455</name>
</gene>
<comment type="similarity">
    <text evidence="1">Belongs to the EMC8/EMC9 family.</text>
</comment>
<dbReference type="CDD" id="cd08060">
    <property type="entry name" value="MPN_UPF0172"/>
    <property type="match status" value="1"/>
</dbReference>
<name>A0A9N9WI76_9NEOP</name>
<dbReference type="PANTHER" id="PTHR12941">
    <property type="entry name" value="ER MEMBRANE PROTEIN COMPLEX"/>
    <property type="match status" value="1"/>
</dbReference>
<evidence type="ECO:0000256" key="1">
    <source>
        <dbReference type="ARBA" id="ARBA00007461"/>
    </source>
</evidence>
<dbReference type="GO" id="GO:0072546">
    <property type="term" value="C:EMC complex"/>
    <property type="evidence" value="ECO:0007669"/>
    <property type="project" value="InterPro"/>
</dbReference>
<proteinExistence type="inferred from homology"/>
<organism evidence="3 4">
    <name type="scientific">Diatraea saccharalis</name>
    <name type="common">sugarcane borer</name>
    <dbReference type="NCBI Taxonomy" id="40085"/>
    <lineage>
        <taxon>Eukaryota</taxon>
        <taxon>Metazoa</taxon>
        <taxon>Ecdysozoa</taxon>
        <taxon>Arthropoda</taxon>
        <taxon>Hexapoda</taxon>
        <taxon>Insecta</taxon>
        <taxon>Pterygota</taxon>
        <taxon>Neoptera</taxon>
        <taxon>Endopterygota</taxon>
        <taxon>Lepidoptera</taxon>
        <taxon>Glossata</taxon>
        <taxon>Ditrysia</taxon>
        <taxon>Pyraloidea</taxon>
        <taxon>Crambidae</taxon>
        <taxon>Crambinae</taxon>
        <taxon>Diatraea</taxon>
    </lineage>
</organism>
<dbReference type="Proteomes" id="UP001153714">
    <property type="component" value="Chromosome 6"/>
</dbReference>